<gene>
    <name evidence="2" type="ORF">HPT30_25650</name>
</gene>
<evidence type="ECO:0000313" key="3">
    <source>
        <dbReference type="Proteomes" id="UP000564806"/>
    </source>
</evidence>
<organism evidence="2 3">
    <name type="scientific">Paenibacillus agri</name>
    <dbReference type="NCBI Taxonomy" id="2744309"/>
    <lineage>
        <taxon>Bacteria</taxon>
        <taxon>Bacillati</taxon>
        <taxon>Bacillota</taxon>
        <taxon>Bacilli</taxon>
        <taxon>Bacillales</taxon>
        <taxon>Paenibacillaceae</taxon>
        <taxon>Paenibacillus</taxon>
    </lineage>
</organism>
<dbReference type="Proteomes" id="UP000564806">
    <property type="component" value="Unassembled WGS sequence"/>
</dbReference>
<sequence>MKGKWKGSIAVALLVMMTLIAGCGGGNTKDTVNIFMMLNGVNPDTKVVQGFESHLKDKLGDEAKVEFSTAPIYNIQKLMVEYAAAMNDIVILSKEDVLNYGKSGANRPLDEYFNPDDYPEGVFEGGVVKEGSKDIVQEKHLFAIPLSKLKMFKDAGFAPDDAFLTIAVSADSLEQSIAAIKAMME</sequence>
<dbReference type="RefSeq" id="WP_083205325.1">
    <property type="nucleotide sequence ID" value="NZ_JABWCS010000220.1"/>
</dbReference>
<dbReference type="SUPFAM" id="SSF53850">
    <property type="entry name" value="Periplasmic binding protein-like II"/>
    <property type="match status" value="1"/>
</dbReference>
<accession>A0A850EXW7</accession>
<keyword evidence="1" id="KW-0732">Signal</keyword>
<evidence type="ECO:0000256" key="1">
    <source>
        <dbReference type="SAM" id="SignalP"/>
    </source>
</evidence>
<evidence type="ECO:0008006" key="4">
    <source>
        <dbReference type="Google" id="ProtNLM"/>
    </source>
</evidence>
<feature type="signal peptide" evidence="1">
    <location>
        <begin position="1"/>
        <end position="21"/>
    </location>
</feature>
<dbReference type="AlphaFoldDB" id="A0A850EXW7"/>
<name>A0A850EXW7_9BACL</name>
<protein>
    <recommendedName>
        <fullName evidence="4">Extracellular solute-binding protein</fullName>
    </recommendedName>
</protein>
<proteinExistence type="predicted"/>
<dbReference type="PROSITE" id="PS51257">
    <property type="entry name" value="PROKAR_LIPOPROTEIN"/>
    <property type="match status" value="1"/>
</dbReference>
<dbReference type="Gene3D" id="3.40.190.10">
    <property type="entry name" value="Periplasmic binding protein-like II"/>
    <property type="match status" value="1"/>
</dbReference>
<dbReference type="EMBL" id="JABWCS010000220">
    <property type="protein sequence ID" value="NUU63742.1"/>
    <property type="molecule type" value="Genomic_DNA"/>
</dbReference>
<keyword evidence="3" id="KW-1185">Reference proteome</keyword>
<evidence type="ECO:0000313" key="2">
    <source>
        <dbReference type="EMBL" id="NUU63742.1"/>
    </source>
</evidence>
<feature type="chain" id="PRO_5039284354" description="Extracellular solute-binding protein" evidence="1">
    <location>
        <begin position="22"/>
        <end position="185"/>
    </location>
</feature>
<comment type="caution">
    <text evidence="2">The sequence shown here is derived from an EMBL/GenBank/DDBJ whole genome shotgun (WGS) entry which is preliminary data.</text>
</comment>
<reference evidence="2" key="1">
    <citation type="submission" date="2020-06" db="EMBL/GenBank/DDBJ databases">
        <title>Paenibacillus sp. nov., isolated from soil.</title>
        <authorList>
            <person name="Seo Y.L."/>
        </authorList>
    </citation>
    <scope>NUCLEOTIDE SEQUENCE [LARGE SCALE GENOMIC DNA]</scope>
    <source>
        <strain evidence="2">JW14</strain>
    </source>
</reference>